<sequence>MMTLAHRPIPENTGNVQGPTVRIHEPLYSPNRVHVSEASMTMFIKYRRMTCRAVSDSAFVSEYLEWEEIAFNRALRDALIKNEKSLNTVMGRDIIKVVPETMLKTHFTSQCPLAGIDQGDSDALIKEKVEETSEKSTFEDVLINK</sequence>
<feature type="region of interest" description="Disordered" evidence="1">
    <location>
        <begin position="1"/>
        <end position="21"/>
    </location>
</feature>
<evidence type="ECO:0000313" key="2">
    <source>
        <dbReference type="EMBL" id="TKR70172.1"/>
    </source>
</evidence>
<proteinExistence type="predicted"/>
<dbReference type="Proteomes" id="UP000298663">
    <property type="component" value="Unassembled WGS sequence"/>
</dbReference>
<reference evidence="2 3" key="1">
    <citation type="journal article" date="2015" name="Genome Biol.">
        <title>Comparative genomics of Steinernema reveals deeply conserved gene regulatory networks.</title>
        <authorList>
            <person name="Dillman A.R."/>
            <person name="Macchietto M."/>
            <person name="Porter C.F."/>
            <person name="Rogers A."/>
            <person name="Williams B."/>
            <person name="Antoshechkin I."/>
            <person name="Lee M.M."/>
            <person name="Goodwin Z."/>
            <person name="Lu X."/>
            <person name="Lewis E.E."/>
            <person name="Goodrich-Blair H."/>
            <person name="Stock S.P."/>
            <person name="Adams B.J."/>
            <person name="Sternberg P.W."/>
            <person name="Mortazavi A."/>
        </authorList>
    </citation>
    <scope>NUCLEOTIDE SEQUENCE [LARGE SCALE GENOMIC DNA]</scope>
    <source>
        <strain evidence="2 3">ALL</strain>
    </source>
</reference>
<accession>A0A4U5MLH3</accession>
<dbReference type="OrthoDB" id="10547236at2759"/>
<comment type="caution">
    <text evidence="2">The sequence shown here is derived from an EMBL/GenBank/DDBJ whole genome shotgun (WGS) entry which is preliminary data.</text>
</comment>
<keyword evidence="3" id="KW-1185">Reference proteome</keyword>
<name>A0A4U5MLH3_STECR</name>
<evidence type="ECO:0000256" key="1">
    <source>
        <dbReference type="SAM" id="MobiDB-lite"/>
    </source>
</evidence>
<gene>
    <name evidence="2" type="ORF">L596_022227</name>
</gene>
<evidence type="ECO:0000313" key="3">
    <source>
        <dbReference type="Proteomes" id="UP000298663"/>
    </source>
</evidence>
<organism evidence="2 3">
    <name type="scientific">Steinernema carpocapsae</name>
    <name type="common">Entomopathogenic nematode</name>
    <dbReference type="NCBI Taxonomy" id="34508"/>
    <lineage>
        <taxon>Eukaryota</taxon>
        <taxon>Metazoa</taxon>
        <taxon>Ecdysozoa</taxon>
        <taxon>Nematoda</taxon>
        <taxon>Chromadorea</taxon>
        <taxon>Rhabditida</taxon>
        <taxon>Tylenchina</taxon>
        <taxon>Panagrolaimomorpha</taxon>
        <taxon>Strongyloidoidea</taxon>
        <taxon>Steinernematidae</taxon>
        <taxon>Steinernema</taxon>
    </lineage>
</organism>
<protein>
    <submittedName>
        <fullName evidence="2">Uncharacterized protein</fullName>
    </submittedName>
</protein>
<reference evidence="2 3" key="2">
    <citation type="journal article" date="2019" name="G3 (Bethesda)">
        <title>Hybrid Assembly of the Genome of the Entomopathogenic Nematode Steinernema carpocapsae Identifies the X-Chromosome.</title>
        <authorList>
            <person name="Serra L."/>
            <person name="Macchietto M."/>
            <person name="Macias-Munoz A."/>
            <person name="McGill C.J."/>
            <person name="Rodriguez I.M."/>
            <person name="Rodriguez B."/>
            <person name="Murad R."/>
            <person name="Mortazavi A."/>
        </authorList>
    </citation>
    <scope>NUCLEOTIDE SEQUENCE [LARGE SCALE GENOMIC DNA]</scope>
    <source>
        <strain evidence="2 3">ALL</strain>
    </source>
</reference>
<dbReference type="AlphaFoldDB" id="A0A4U5MLH3"/>
<dbReference type="EMBL" id="AZBU02000007">
    <property type="protein sequence ID" value="TKR70172.1"/>
    <property type="molecule type" value="Genomic_DNA"/>
</dbReference>